<gene>
    <name evidence="12" type="primary">moaE</name>
    <name evidence="12" type="ORF">FPE01S_03_04620</name>
</gene>
<evidence type="ECO:0000256" key="1">
    <source>
        <dbReference type="ARBA" id="ARBA00005046"/>
    </source>
</evidence>
<dbReference type="EMBL" id="BBWV01000003">
    <property type="protein sequence ID" value="GAO44424.1"/>
    <property type="molecule type" value="Genomic_DNA"/>
</dbReference>
<name>A0A0E9N3N5_9BACT</name>
<dbReference type="PANTHER" id="PTHR23404">
    <property type="entry name" value="MOLYBDOPTERIN SYNTHASE RELATED"/>
    <property type="match status" value="1"/>
</dbReference>
<evidence type="ECO:0000256" key="4">
    <source>
        <dbReference type="ARBA" id="ARBA00013858"/>
    </source>
</evidence>
<proteinExistence type="inferred from homology"/>
<dbReference type="STRING" id="1220578.FPE01S_03_04620"/>
<dbReference type="Pfam" id="PF02391">
    <property type="entry name" value="MoaE"/>
    <property type="match status" value="1"/>
</dbReference>
<dbReference type="AlphaFoldDB" id="A0A0E9N3N5"/>
<comment type="caution">
    <text evidence="12">The sequence shown here is derived from an EMBL/GenBank/DDBJ whole genome shotgun (WGS) entry which is preliminary data.</text>
</comment>
<evidence type="ECO:0000256" key="9">
    <source>
        <dbReference type="ARBA" id="ARBA00030781"/>
    </source>
</evidence>
<evidence type="ECO:0000256" key="7">
    <source>
        <dbReference type="ARBA" id="ARBA00029745"/>
    </source>
</evidence>
<dbReference type="CDD" id="cd00756">
    <property type="entry name" value="MoaE"/>
    <property type="match status" value="1"/>
</dbReference>
<dbReference type="InterPro" id="IPR036563">
    <property type="entry name" value="MoaE_sf"/>
</dbReference>
<organism evidence="12 13">
    <name type="scientific">Flavihumibacter petaseus NBRC 106054</name>
    <dbReference type="NCBI Taxonomy" id="1220578"/>
    <lineage>
        <taxon>Bacteria</taxon>
        <taxon>Pseudomonadati</taxon>
        <taxon>Bacteroidota</taxon>
        <taxon>Chitinophagia</taxon>
        <taxon>Chitinophagales</taxon>
        <taxon>Chitinophagaceae</taxon>
        <taxon>Flavihumibacter</taxon>
    </lineage>
</organism>
<evidence type="ECO:0000256" key="5">
    <source>
        <dbReference type="ARBA" id="ARBA00023150"/>
    </source>
</evidence>
<dbReference type="GO" id="GO:0030366">
    <property type="term" value="F:molybdopterin synthase activity"/>
    <property type="evidence" value="ECO:0007669"/>
    <property type="project" value="UniProtKB-EC"/>
</dbReference>
<sequence length="148" mass="16737">MHQESKIREIFQEGPILPEQVAASLQAHQHKKQIGAHSMFMGQVRADQTPQGIVAGIEYTTYRDMALEQMHQIREEIFAKFGLTCMHVHHSLGWVPAGAISLFVFTSSPHRKAAIEACAELVERIKKELPVWGKEVLEGEGHQWKSNN</sequence>
<evidence type="ECO:0000256" key="11">
    <source>
        <dbReference type="ARBA" id="ARBA00049878"/>
    </source>
</evidence>
<dbReference type="InterPro" id="IPR003448">
    <property type="entry name" value="Mopterin_biosynth_MoaE"/>
</dbReference>
<dbReference type="Gene3D" id="3.90.1170.40">
    <property type="entry name" value="Molybdopterin biosynthesis MoaE subunit"/>
    <property type="match status" value="1"/>
</dbReference>
<protein>
    <recommendedName>
        <fullName evidence="4">Molybdopterin synthase catalytic subunit</fullName>
        <ecNumber evidence="3">2.8.1.12</ecNumber>
    </recommendedName>
    <alternativeName>
        <fullName evidence="9">MPT synthase subunit 2</fullName>
    </alternativeName>
    <alternativeName>
        <fullName evidence="7">Molybdenum cofactor biosynthesis protein E</fullName>
    </alternativeName>
    <alternativeName>
        <fullName evidence="8">Molybdopterin-converting factor large subunit</fullName>
    </alternativeName>
    <alternativeName>
        <fullName evidence="10">Molybdopterin-converting factor subunit 2</fullName>
    </alternativeName>
</protein>
<comment type="pathway">
    <text evidence="1">Cofactor biosynthesis; molybdopterin biosynthesis.</text>
</comment>
<evidence type="ECO:0000256" key="10">
    <source>
        <dbReference type="ARBA" id="ARBA00032474"/>
    </source>
</evidence>
<keyword evidence="5" id="KW-0501">Molybdenum cofactor biosynthesis</keyword>
<reference evidence="12 13" key="1">
    <citation type="submission" date="2015-04" db="EMBL/GenBank/DDBJ databases">
        <title>Whole genome shotgun sequence of Flavihumibacter petaseus NBRC 106054.</title>
        <authorList>
            <person name="Miyazawa S."/>
            <person name="Hosoyama A."/>
            <person name="Hashimoto M."/>
            <person name="Noguchi M."/>
            <person name="Tsuchikane K."/>
            <person name="Ohji S."/>
            <person name="Yamazoe A."/>
            <person name="Ichikawa N."/>
            <person name="Kimura A."/>
            <person name="Fujita N."/>
        </authorList>
    </citation>
    <scope>NUCLEOTIDE SEQUENCE [LARGE SCALE GENOMIC DNA]</scope>
    <source>
        <strain evidence="12 13">NBRC 106054</strain>
    </source>
</reference>
<keyword evidence="13" id="KW-1185">Reference proteome</keyword>
<dbReference type="Proteomes" id="UP000033121">
    <property type="component" value="Unassembled WGS sequence"/>
</dbReference>
<comment type="similarity">
    <text evidence="2">Belongs to the MoaE family.</text>
</comment>
<comment type="subunit">
    <text evidence="6">Heterotetramer of 2 MoaD subunits and 2 MoaE subunits. Also stable as homodimer. The enzyme changes between these two forms during catalysis.</text>
</comment>
<accession>A0A0E9N3N5</accession>
<dbReference type="EC" id="2.8.1.12" evidence="3"/>
<evidence type="ECO:0000313" key="13">
    <source>
        <dbReference type="Proteomes" id="UP000033121"/>
    </source>
</evidence>
<evidence type="ECO:0000256" key="3">
    <source>
        <dbReference type="ARBA" id="ARBA00011950"/>
    </source>
</evidence>
<dbReference type="OrthoDB" id="9803224at2"/>
<evidence type="ECO:0000256" key="6">
    <source>
        <dbReference type="ARBA" id="ARBA00026066"/>
    </source>
</evidence>
<comment type="catalytic activity">
    <reaction evidence="11">
        <text>2 [molybdopterin-synthase sulfur-carrier protein]-C-terminal-Gly-aminoethanethioate + cyclic pyranopterin phosphate + H2O = molybdopterin + 2 [molybdopterin-synthase sulfur-carrier protein]-C-terminal Gly-Gly + 2 H(+)</text>
        <dbReference type="Rhea" id="RHEA:26333"/>
        <dbReference type="Rhea" id="RHEA-COMP:12202"/>
        <dbReference type="Rhea" id="RHEA-COMP:19907"/>
        <dbReference type="ChEBI" id="CHEBI:15377"/>
        <dbReference type="ChEBI" id="CHEBI:15378"/>
        <dbReference type="ChEBI" id="CHEBI:58698"/>
        <dbReference type="ChEBI" id="CHEBI:59648"/>
        <dbReference type="ChEBI" id="CHEBI:90778"/>
        <dbReference type="ChEBI" id="CHEBI:232372"/>
        <dbReference type="EC" id="2.8.1.12"/>
    </reaction>
</comment>
<dbReference type="SUPFAM" id="SSF54690">
    <property type="entry name" value="Molybdopterin synthase subunit MoaE"/>
    <property type="match status" value="1"/>
</dbReference>
<evidence type="ECO:0000256" key="8">
    <source>
        <dbReference type="ARBA" id="ARBA00030407"/>
    </source>
</evidence>
<evidence type="ECO:0000313" key="12">
    <source>
        <dbReference type="EMBL" id="GAO44424.1"/>
    </source>
</evidence>
<evidence type="ECO:0000256" key="2">
    <source>
        <dbReference type="ARBA" id="ARBA00005426"/>
    </source>
</evidence>
<dbReference type="GO" id="GO:0006777">
    <property type="term" value="P:Mo-molybdopterin cofactor biosynthetic process"/>
    <property type="evidence" value="ECO:0007669"/>
    <property type="project" value="UniProtKB-KW"/>
</dbReference>
<dbReference type="RefSeq" id="WP_046370699.1">
    <property type="nucleotide sequence ID" value="NZ_BBWV01000003.1"/>
</dbReference>